<dbReference type="EMBL" id="UYWY01020157">
    <property type="protein sequence ID" value="VDM40691.1"/>
    <property type="molecule type" value="Genomic_DNA"/>
</dbReference>
<dbReference type="Proteomes" id="UP000050794">
    <property type="component" value="Unassembled WGS sequence"/>
</dbReference>
<accession>A0A183ULK0</accession>
<evidence type="ECO:0000313" key="3">
    <source>
        <dbReference type="WBParaSite" id="TCNE_0000937001-mRNA-1"/>
    </source>
</evidence>
<dbReference type="AlphaFoldDB" id="A0A183ULK0"/>
<evidence type="ECO:0000313" key="2">
    <source>
        <dbReference type="Proteomes" id="UP000050794"/>
    </source>
</evidence>
<dbReference type="WBParaSite" id="TCNE_0000937001-mRNA-1">
    <property type="protein sequence ID" value="TCNE_0000937001-mRNA-1"/>
    <property type="gene ID" value="TCNE_0000937001"/>
</dbReference>
<name>A0A183ULK0_TOXCA</name>
<gene>
    <name evidence="1" type="ORF">TCNE_LOCUS9370</name>
</gene>
<protein>
    <submittedName>
        <fullName evidence="1 3">Uncharacterized protein</fullName>
    </submittedName>
</protein>
<organism evidence="2 3">
    <name type="scientific">Toxocara canis</name>
    <name type="common">Canine roundworm</name>
    <dbReference type="NCBI Taxonomy" id="6265"/>
    <lineage>
        <taxon>Eukaryota</taxon>
        <taxon>Metazoa</taxon>
        <taxon>Ecdysozoa</taxon>
        <taxon>Nematoda</taxon>
        <taxon>Chromadorea</taxon>
        <taxon>Rhabditida</taxon>
        <taxon>Spirurina</taxon>
        <taxon>Ascaridomorpha</taxon>
        <taxon>Ascaridoidea</taxon>
        <taxon>Toxocaridae</taxon>
        <taxon>Toxocara</taxon>
    </lineage>
</organism>
<reference evidence="3" key="1">
    <citation type="submission" date="2016-06" db="UniProtKB">
        <authorList>
            <consortium name="WormBaseParasite"/>
        </authorList>
    </citation>
    <scope>IDENTIFICATION</scope>
</reference>
<proteinExistence type="predicted"/>
<sequence>MDGSIGRCVVGLGTTEQRSVSANQVIQFATPNGFGVSLKLLANQVQLPHPSHIPVHNKRLDYNNACSETSFDFFQEKPFTVCRNHTKYEC</sequence>
<reference evidence="1 2" key="2">
    <citation type="submission" date="2018-11" db="EMBL/GenBank/DDBJ databases">
        <authorList>
            <consortium name="Pathogen Informatics"/>
        </authorList>
    </citation>
    <scope>NUCLEOTIDE SEQUENCE [LARGE SCALE GENOMIC DNA]</scope>
</reference>
<evidence type="ECO:0000313" key="1">
    <source>
        <dbReference type="EMBL" id="VDM40691.1"/>
    </source>
</evidence>
<keyword evidence="2" id="KW-1185">Reference proteome</keyword>